<dbReference type="InterPro" id="IPR048936">
    <property type="entry name" value="MvdD-like_ATPgrasp"/>
</dbReference>
<evidence type="ECO:0000259" key="2">
    <source>
        <dbReference type="Pfam" id="PF21068"/>
    </source>
</evidence>
<protein>
    <recommendedName>
        <fullName evidence="2">MvdD-like pre-ATP grasp domain-containing protein</fullName>
    </recommendedName>
</protein>
<dbReference type="EMBL" id="BMWG01000024">
    <property type="protein sequence ID" value="GGZ55920.1"/>
    <property type="molecule type" value="Genomic_DNA"/>
</dbReference>
<proteinExistence type="predicted"/>
<dbReference type="SUPFAM" id="SSF56059">
    <property type="entry name" value="Glutathione synthetase ATP-binding domain-like"/>
    <property type="match status" value="1"/>
</dbReference>
<keyword evidence="4" id="KW-1185">Reference proteome</keyword>
<feature type="region of interest" description="Disordered" evidence="1">
    <location>
        <begin position="267"/>
        <end position="330"/>
    </location>
</feature>
<dbReference type="RefSeq" id="WP_373305621.1">
    <property type="nucleotide sequence ID" value="NZ_BMWG01000024.1"/>
</dbReference>
<accession>A0A918QK25</accession>
<feature type="compositionally biased region" description="Low complexity" evidence="1">
    <location>
        <begin position="318"/>
        <end position="330"/>
    </location>
</feature>
<sequence>MSPSVLIVAARDDWPTDRIVRILADRGRTVFRMDTADFPQALSIGARIDQSRPWTGGLATCRREIELSEVDAVYCRAPGAFVFPEAMSGSERRFAGAQARAGLGGVINALDGCRWVSHPAAMARAEYKPVQLSAAREAGLRIAPTLVTNRADDVRAFAEEMPGPIVCKPLSSPVLIESDELKVVYTRKLTARDLGDLAGIGTTARLFQAWLDKAYEIRLTVVGDAMFAAEVHAGSKAAHEDWRTDYGALSYVGAKTPPHIAEGVQRLMQRRPGSGPSWKRTRAGSGTGSRTRQDSRSRKPSPTNSREQHDSAERRGCAAVTHGGAHGPAAAGRCGAVARMDGRVLGGSPGCVRTELVRTGDGRPGHHGVAHAARSWGRAVAGLP</sequence>
<evidence type="ECO:0000256" key="1">
    <source>
        <dbReference type="SAM" id="MobiDB-lite"/>
    </source>
</evidence>
<dbReference type="Proteomes" id="UP000630936">
    <property type="component" value="Unassembled WGS sequence"/>
</dbReference>
<feature type="domain" description="MvdD-like pre-ATP grasp" evidence="2">
    <location>
        <begin position="5"/>
        <end position="119"/>
    </location>
</feature>
<dbReference type="AlphaFoldDB" id="A0A918QK25"/>
<dbReference type="Pfam" id="PF21068">
    <property type="entry name" value="ATPgraspMvdD"/>
    <property type="match status" value="1"/>
</dbReference>
<evidence type="ECO:0000313" key="4">
    <source>
        <dbReference type="Proteomes" id="UP000630936"/>
    </source>
</evidence>
<reference evidence="3" key="2">
    <citation type="submission" date="2020-09" db="EMBL/GenBank/DDBJ databases">
        <authorList>
            <person name="Sun Q."/>
            <person name="Ohkuma M."/>
        </authorList>
    </citation>
    <scope>NUCLEOTIDE SEQUENCE</scope>
    <source>
        <strain evidence="3">JCM 4988</strain>
    </source>
</reference>
<evidence type="ECO:0000313" key="3">
    <source>
        <dbReference type="EMBL" id="GGZ55920.1"/>
    </source>
</evidence>
<name>A0A918QK25_9ACTN</name>
<gene>
    <name evidence="3" type="ORF">GCM10010387_57550</name>
</gene>
<organism evidence="3 4">
    <name type="scientific">Streptomyces inusitatus</name>
    <dbReference type="NCBI Taxonomy" id="68221"/>
    <lineage>
        <taxon>Bacteria</taxon>
        <taxon>Bacillati</taxon>
        <taxon>Actinomycetota</taxon>
        <taxon>Actinomycetes</taxon>
        <taxon>Kitasatosporales</taxon>
        <taxon>Streptomycetaceae</taxon>
        <taxon>Streptomyces</taxon>
    </lineage>
</organism>
<feature type="compositionally biased region" description="Basic and acidic residues" evidence="1">
    <location>
        <begin position="306"/>
        <end position="316"/>
    </location>
</feature>
<comment type="caution">
    <text evidence="3">The sequence shown here is derived from an EMBL/GenBank/DDBJ whole genome shotgun (WGS) entry which is preliminary data.</text>
</comment>
<reference evidence="3" key="1">
    <citation type="journal article" date="2014" name="Int. J. Syst. Evol. Microbiol.">
        <title>Complete genome sequence of Corynebacterium casei LMG S-19264T (=DSM 44701T), isolated from a smear-ripened cheese.</title>
        <authorList>
            <consortium name="US DOE Joint Genome Institute (JGI-PGF)"/>
            <person name="Walter F."/>
            <person name="Albersmeier A."/>
            <person name="Kalinowski J."/>
            <person name="Ruckert C."/>
        </authorList>
    </citation>
    <scope>NUCLEOTIDE SEQUENCE</scope>
    <source>
        <strain evidence="3">JCM 4988</strain>
    </source>
</reference>